<dbReference type="RefSeq" id="WP_091368138.1">
    <property type="nucleotide sequence ID" value="NZ_LT629740.1"/>
</dbReference>
<dbReference type="InterPro" id="IPR019861">
    <property type="entry name" value="PorP/SprF_Bacteroidetes"/>
</dbReference>
<proteinExistence type="predicted"/>
<name>A0A1H1NGJ7_MUCMA</name>
<sequence length="325" mass="35616">MAVLLQVVIVSRVKAQIDPHFSQYYAYPLWLNPALTGVFDGDIRIMANYKDQWATINNAYQTTAVSADFKATNKLSIGVNILDESAGSAGFNYLTAYGSLSYVINVSDNNYKQVHFGVQAGIISRTFDINKLQLDDQYNPLIGYDPSLPSNENFASNGVSVFDAGAGIYYDDSDPAEAANIFGGVSLFHLNQPSDPFATESAKSSLPMRLTVHGGVRLAADEGIYFTPHFIYMRQQKAQEKDLGINSEFRADNNNAFILGAMYRFNDAAILDVGYHFSNTTIGLSYDLNTSALRTASNSQGGIELSISYVFRGNSVNRDVVCPAF</sequence>
<reference evidence="1 2" key="1">
    <citation type="submission" date="2016-10" db="EMBL/GenBank/DDBJ databases">
        <authorList>
            <person name="de Groot N.N."/>
        </authorList>
    </citation>
    <scope>NUCLEOTIDE SEQUENCE [LARGE SCALE GENOMIC DNA]</scope>
    <source>
        <strain evidence="1 2">MP1X4</strain>
    </source>
</reference>
<dbReference type="EMBL" id="LT629740">
    <property type="protein sequence ID" value="SDR98171.1"/>
    <property type="molecule type" value="Genomic_DNA"/>
</dbReference>
<evidence type="ECO:0000313" key="2">
    <source>
        <dbReference type="Proteomes" id="UP000199679"/>
    </source>
</evidence>
<accession>A0A1H1NGJ7</accession>
<dbReference type="STRING" id="652787.SAMN05216490_0318"/>
<evidence type="ECO:0000313" key="1">
    <source>
        <dbReference type="EMBL" id="SDR98171.1"/>
    </source>
</evidence>
<dbReference type="Proteomes" id="UP000199679">
    <property type="component" value="Chromosome I"/>
</dbReference>
<protein>
    <submittedName>
        <fullName evidence="1">Type IX secretion system membrane protein, PorP/SprF family</fullName>
    </submittedName>
</protein>
<dbReference type="AlphaFoldDB" id="A0A1H1NGJ7"/>
<dbReference type="NCBIfam" id="TIGR03519">
    <property type="entry name" value="T9SS_PorP_fam"/>
    <property type="match status" value="1"/>
</dbReference>
<dbReference type="Pfam" id="PF11751">
    <property type="entry name" value="PorP_SprF"/>
    <property type="match status" value="1"/>
</dbReference>
<organism evidence="1 2">
    <name type="scientific">Mucilaginibacter mallensis</name>
    <dbReference type="NCBI Taxonomy" id="652787"/>
    <lineage>
        <taxon>Bacteria</taxon>
        <taxon>Pseudomonadati</taxon>
        <taxon>Bacteroidota</taxon>
        <taxon>Sphingobacteriia</taxon>
        <taxon>Sphingobacteriales</taxon>
        <taxon>Sphingobacteriaceae</taxon>
        <taxon>Mucilaginibacter</taxon>
    </lineage>
</organism>
<gene>
    <name evidence="1" type="ORF">SAMN05216490_0318</name>
</gene>
<keyword evidence="2" id="KW-1185">Reference proteome</keyword>